<sequence length="453" mass="50645">MTSRVSIHSQLSSIMETMAKSAFSQVCKLVDQDSAELRSELSRLLFANSALTEKVNSLECELTSAVRDTPKKSRSYCSVGVQTVCSRDEKHHDVTCPPTIEGIFGKDWCINLWKDRDPYSPQRCTDSPGSPDDEPTAALSDQVTLAEIKKEELMPNVASKSDEEAISNEEHEESIAEESDQKSVDYSVNGSTCNLPLDQDGQQDSLLESTEEPLEQFISINDTTEEDFSAHIIPIEVEDEEDDDDDDVQFVKASHNEAESSPAVGPSHDEQQTLPTNSTDNCFTNVKDFPKNLNVVSVKTTRAPKSSTFTCHVCSRTFFHKGTLTHHMKSHKTNFCSICKQHFPQKKLNSHRCVPPVLHQRISKSCELCGKIFANQSALRIHYVVHTGEKPYRCSLCGKRFTQKGNLKCHLRIHTGERPFLCVKCGKTFTQKVNLNHHLMAHLNREVVGAGST</sequence>
<evidence type="ECO:0000256" key="1">
    <source>
        <dbReference type="ARBA" id="ARBA00003767"/>
    </source>
</evidence>
<dbReference type="PANTHER" id="PTHR24409">
    <property type="entry name" value="ZINC FINGER PROTEIN 142"/>
    <property type="match status" value="1"/>
</dbReference>
<keyword evidence="8" id="KW-0238">DNA-binding</keyword>
<protein>
    <recommendedName>
        <fullName evidence="13">C2H2-type domain-containing protein</fullName>
    </recommendedName>
</protein>
<feature type="domain" description="C2H2-type" evidence="13">
    <location>
        <begin position="309"/>
        <end position="331"/>
    </location>
</feature>
<dbReference type="FunFam" id="3.30.160.60:FF:000912">
    <property type="entry name" value="Zinc finger protein 660"/>
    <property type="match status" value="1"/>
</dbReference>
<evidence type="ECO:0000256" key="12">
    <source>
        <dbReference type="SAM" id="MobiDB-lite"/>
    </source>
</evidence>
<organism evidence="14 15">
    <name type="scientific">Gambusia affinis</name>
    <name type="common">Western mosquitofish</name>
    <name type="synonym">Heterandria affinis</name>
    <dbReference type="NCBI Taxonomy" id="33528"/>
    <lineage>
        <taxon>Eukaryota</taxon>
        <taxon>Metazoa</taxon>
        <taxon>Chordata</taxon>
        <taxon>Craniata</taxon>
        <taxon>Vertebrata</taxon>
        <taxon>Euteleostomi</taxon>
        <taxon>Actinopterygii</taxon>
        <taxon>Neopterygii</taxon>
        <taxon>Teleostei</taxon>
        <taxon>Neoteleostei</taxon>
        <taxon>Acanthomorphata</taxon>
        <taxon>Ovalentaria</taxon>
        <taxon>Atherinomorphae</taxon>
        <taxon>Cyprinodontiformes</taxon>
        <taxon>Poeciliidae</taxon>
        <taxon>Poeciliinae</taxon>
        <taxon>Gambusia</taxon>
    </lineage>
</organism>
<dbReference type="PROSITE" id="PS00028">
    <property type="entry name" value="ZINC_FINGER_C2H2_1"/>
    <property type="match status" value="4"/>
</dbReference>
<evidence type="ECO:0000256" key="9">
    <source>
        <dbReference type="ARBA" id="ARBA00023163"/>
    </source>
</evidence>
<accession>A0A315VFB8</accession>
<dbReference type="GO" id="GO:0000981">
    <property type="term" value="F:DNA-binding transcription factor activity, RNA polymerase II-specific"/>
    <property type="evidence" value="ECO:0007669"/>
    <property type="project" value="TreeGrafter"/>
</dbReference>
<dbReference type="GO" id="GO:0005634">
    <property type="term" value="C:nucleus"/>
    <property type="evidence" value="ECO:0007669"/>
    <property type="project" value="UniProtKB-SubCell"/>
</dbReference>
<dbReference type="AlphaFoldDB" id="A0A315VFB8"/>
<keyword evidence="10" id="KW-0539">Nucleus</keyword>
<evidence type="ECO:0000256" key="5">
    <source>
        <dbReference type="ARBA" id="ARBA00022771"/>
    </source>
</evidence>
<dbReference type="GO" id="GO:0008270">
    <property type="term" value="F:zinc ion binding"/>
    <property type="evidence" value="ECO:0007669"/>
    <property type="project" value="UniProtKB-KW"/>
</dbReference>
<dbReference type="InterPro" id="IPR013087">
    <property type="entry name" value="Znf_C2H2_type"/>
</dbReference>
<keyword evidence="4" id="KW-0677">Repeat</keyword>
<dbReference type="PANTHER" id="PTHR24409:SF295">
    <property type="entry name" value="AZ2-RELATED"/>
    <property type="match status" value="1"/>
</dbReference>
<evidence type="ECO:0000256" key="11">
    <source>
        <dbReference type="PROSITE-ProRule" id="PRU00042"/>
    </source>
</evidence>
<name>A0A315VFB8_GAMAF</name>
<feature type="region of interest" description="Disordered" evidence="12">
    <location>
        <begin position="254"/>
        <end position="279"/>
    </location>
</feature>
<dbReference type="Proteomes" id="UP000250572">
    <property type="component" value="Unassembled WGS sequence"/>
</dbReference>
<evidence type="ECO:0000259" key="13">
    <source>
        <dbReference type="PROSITE" id="PS50157"/>
    </source>
</evidence>
<keyword evidence="9" id="KW-0804">Transcription</keyword>
<dbReference type="FunFam" id="3.30.160.60:FF:000097">
    <property type="entry name" value="Zinc finger protein"/>
    <property type="match status" value="1"/>
</dbReference>
<dbReference type="SMART" id="SM00355">
    <property type="entry name" value="ZnF_C2H2"/>
    <property type="match status" value="4"/>
</dbReference>
<dbReference type="GO" id="GO:0000977">
    <property type="term" value="F:RNA polymerase II transcription regulatory region sequence-specific DNA binding"/>
    <property type="evidence" value="ECO:0007669"/>
    <property type="project" value="TreeGrafter"/>
</dbReference>
<keyword evidence="7" id="KW-0805">Transcription regulation</keyword>
<evidence type="ECO:0000313" key="14">
    <source>
        <dbReference type="EMBL" id="PWA17769.1"/>
    </source>
</evidence>
<evidence type="ECO:0000256" key="8">
    <source>
        <dbReference type="ARBA" id="ARBA00023125"/>
    </source>
</evidence>
<dbReference type="OMA" id="NRERFTC"/>
<feature type="domain" description="C2H2-type" evidence="13">
    <location>
        <begin position="420"/>
        <end position="447"/>
    </location>
</feature>
<evidence type="ECO:0000256" key="2">
    <source>
        <dbReference type="ARBA" id="ARBA00004123"/>
    </source>
</evidence>
<dbReference type="SUPFAM" id="SSF57667">
    <property type="entry name" value="beta-beta-alpha zinc fingers"/>
    <property type="match status" value="3"/>
</dbReference>
<dbReference type="Pfam" id="PF00096">
    <property type="entry name" value="zf-C2H2"/>
    <property type="match status" value="4"/>
</dbReference>
<feature type="compositionally biased region" description="Acidic residues" evidence="12">
    <location>
        <begin position="164"/>
        <end position="178"/>
    </location>
</feature>
<dbReference type="PROSITE" id="PS50157">
    <property type="entry name" value="ZINC_FINGER_C2H2_2"/>
    <property type="match status" value="4"/>
</dbReference>
<keyword evidence="6" id="KW-0862">Zinc</keyword>
<keyword evidence="15" id="KW-1185">Reference proteome</keyword>
<evidence type="ECO:0000256" key="4">
    <source>
        <dbReference type="ARBA" id="ARBA00022737"/>
    </source>
</evidence>
<comment type="caution">
    <text evidence="14">The sequence shown here is derived from an EMBL/GenBank/DDBJ whole genome shotgun (WGS) entry which is preliminary data.</text>
</comment>
<evidence type="ECO:0000256" key="6">
    <source>
        <dbReference type="ARBA" id="ARBA00022833"/>
    </source>
</evidence>
<proteinExistence type="predicted"/>
<evidence type="ECO:0000256" key="7">
    <source>
        <dbReference type="ARBA" id="ARBA00023015"/>
    </source>
</evidence>
<keyword evidence="3" id="KW-0479">Metal-binding</keyword>
<reference evidence="14 15" key="1">
    <citation type="journal article" date="2018" name="G3 (Bethesda)">
        <title>A High-Quality Reference Genome for the Invasive Mosquitofish Gambusia affinis Using a Chicago Library.</title>
        <authorList>
            <person name="Hoffberg S.L."/>
            <person name="Troendle N.J."/>
            <person name="Glenn T.C."/>
            <person name="Mahmud O."/>
            <person name="Louha S."/>
            <person name="Chalopin D."/>
            <person name="Bennetzen J.L."/>
            <person name="Mauricio R."/>
        </authorList>
    </citation>
    <scope>NUCLEOTIDE SEQUENCE [LARGE SCALE GENOMIC DNA]</scope>
    <source>
        <strain evidence="14">NE01/NJP1002.9</strain>
        <tissue evidence="14">Muscle</tissue>
    </source>
</reference>
<dbReference type="Gene3D" id="3.30.160.60">
    <property type="entry name" value="Classic Zinc Finger"/>
    <property type="match status" value="3"/>
</dbReference>
<comment type="function">
    <text evidence="1">May be involved in transcriptional regulation.</text>
</comment>
<evidence type="ECO:0000256" key="3">
    <source>
        <dbReference type="ARBA" id="ARBA00022723"/>
    </source>
</evidence>
<evidence type="ECO:0000256" key="10">
    <source>
        <dbReference type="ARBA" id="ARBA00023242"/>
    </source>
</evidence>
<comment type="subcellular location">
    <subcellularLocation>
        <location evidence="2">Nucleus</location>
    </subcellularLocation>
</comment>
<gene>
    <name evidence="14" type="ORF">CCH79_00008142</name>
</gene>
<dbReference type="InterPro" id="IPR036236">
    <property type="entry name" value="Znf_C2H2_sf"/>
</dbReference>
<dbReference type="EMBL" id="NHOQ01002357">
    <property type="protein sequence ID" value="PWA17769.1"/>
    <property type="molecule type" value="Genomic_DNA"/>
</dbReference>
<feature type="domain" description="C2H2-type" evidence="13">
    <location>
        <begin position="364"/>
        <end position="391"/>
    </location>
</feature>
<feature type="region of interest" description="Disordered" evidence="12">
    <location>
        <begin position="152"/>
        <end position="201"/>
    </location>
</feature>
<keyword evidence="5 11" id="KW-0863">Zinc-finger</keyword>
<dbReference type="STRING" id="33528.ENSGAFP00000020488"/>
<evidence type="ECO:0000313" key="15">
    <source>
        <dbReference type="Proteomes" id="UP000250572"/>
    </source>
</evidence>
<feature type="compositionally biased region" description="Polar residues" evidence="12">
    <location>
        <begin position="184"/>
        <end position="201"/>
    </location>
</feature>
<feature type="domain" description="C2H2-type" evidence="13">
    <location>
        <begin position="392"/>
        <end position="419"/>
    </location>
</feature>